<organism evidence="3">
    <name type="scientific">Anisakis simplex</name>
    <name type="common">Herring worm</name>
    <dbReference type="NCBI Taxonomy" id="6269"/>
    <lineage>
        <taxon>Eukaryota</taxon>
        <taxon>Metazoa</taxon>
        <taxon>Ecdysozoa</taxon>
        <taxon>Nematoda</taxon>
        <taxon>Chromadorea</taxon>
        <taxon>Rhabditida</taxon>
        <taxon>Spirurina</taxon>
        <taxon>Ascaridomorpha</taxon>
        <taxon>Ascaridoidea</taxon>
        <taxon>Anisakidae</taxon>
        <taxon>Anisakis</taxon>
        <taxon>Anisakis simplex complex</taxon>
    </lineage>
</organism>
<dbReference type="EMBL" id="UYRR01001903">
    <property type="protein sequence ID" value="VDK19056.1"/>
    <property type="molecule type" value="Genomic_DNA"/>
</dbReference>
<protein>
    <submittedName>
        <fullName evidence="3">LNR domain-containing protein</fullName>
    </submittedName>
</protein>
<reference evidence="1 2" key="2">
    <citation type="submission" date="2018-11" db="EMBL/GenBank/DDBJ databases">
        <authorList>
            <consortium name="Pathogen Informatics"/>
        </authorList>
    </citation>
    <scope>NUCLEOTIDE SEQUENCE [LARGE SCALE GENOMIC DNA]</scope>
</reference>
<dbReference type="AlphaFoldDB" id="A0A0M3J2P2"/>
<dbReference type="OrthoDB" id="5837919at2759"/>
<gene>
    <name evidence="1" type="ORF">ASIM_LOCUS1675</name>
</gene>
<evidence type="ECO:0000313" key="1">
    <source>
        <dbReference type="EMBL" id="VDK19056.1"/>
    </source>
</evidence>
<accession>A0A0M3J2P2</accession>
<dbReference type="Proteomes" id="UP000267096">
    <property type="component" value="Unassembled WGS sequence"/>
</dbReference>
<evidence type="ECO:0000313" key="2">
    <source>
        <dbReference type="Proteomes" id="UP000267096"/>
    </source>
</evidence>
<dbReference type="WBParaSite" id="ASIM_0000180201-mRNA-1">
    <property type="protein sequence ID" value="ASIM_0000180201-mRNA-1"/>
    <property type="gene ID" value="ASIM_0000180201"/>
</dbReference>
<name>A0A0M3J2P2_ANISI</name>
<sequence>MLQNFTTKNRGPQKRIAEPKVYDNFCDLDVWILKRKGTVECDGACFKWQQIIDNSGSYSYMTMRSCYNEMFDMKDPLTAPEPDDFYCSSKSSPLDCIPDVNLIDNICWCQGDYCNEAVAKKLSNGFFLSILITVFLFELS</sequence>
<reference evidence="3" key="1">
    <citation type="submission" date="2017-02" db="UniProtKB">
        <authorList>
            <consortium name="WormBaseParasite"/>
        </authorList>
    </citation>
    <scope>IDENTIFICATION</scope>
</reference>
<keyword evidence="2" id="KW-1185">Reference proteome</keyword>
<proteinExistence type="predicted"/>
<evidence type="ECO:0000313" key="3">
    <source>
        <dbReference type="WBParaSite" id="ASIM_0000180201-mRNA-1"/>
    </source>
</evidence>